<sequence length="223" mass="23481">MKRALPVIPAILALLLAGPALAQDTTPEAAEPEAPETAAQDPTVDPETGLSLGTPVQDPNGIGTTYVAETHGDWEIRCIRVEEGEFEPCQMYQLLSDQEGSPVAEFNLFDVPDQGEVVAGITIVTPLDTLLIPQLRLSVDGGQARQYPFSFCQPVGCFVRIGLGEADINAFRAGANATISIVPLPAPDQVVDLTASLTGFTAGYNALTERTAAFVATQEGASE</sequence>
<evidence type="ECO:0000256" key="1">
    <source>
        <dbReference type="SAM" id="MobiDB-lite"/>
    </source>
</evidence>
<feature type="signal peptide" evidence="2">
    <location>
        <begin position="1"/>
        <end position="22"/>
    </location>
</feature>
<organism evidence="3 4">
    <name type="scientific">Rhodophyticola porphyridii</name>
    <dbReference type="NCBI Taxonomy" id="1852017"/>
    <lineage>
        <taxon>Bacteria</taxon>
        <taxon>Pseudomonadati</taxon>
        <taxon>Pseudomonadota</taxon>
        <taxon>Alphaproteobacteria</taxon>
        <taxon>Rhodobacterales</taxon>
        <taxon>Roseobacteraceae</taxon>
        <taxon>Rhodophyticola</taxon>
    </lineage>
</organism>
<dbReference type="RefSeq" id="WP_121898779.1">
    <property type="nucleotide sequence ID" value="NZ_RCNT01000007.1"/>
</dbReference>
<name>A0A3L9YEZ7_9RHOB</name>
<evidence type="ECO:0000313" key="3">
    <source>
        <dbReference type="EMBL" id="RMA41520.1"/>
    </source>
</evidence>
<dbReference type="OrthoDB" id="9797912at2"/>
<dbReference type="EMBL" id="RCNT01000007">
    <property type="protein sequence ID" value="RMA41520.1"/>
    <property type="molecule type" value="Genomic_DNA"/>
</dbReference>
<keyword evidence="2" id="KW-0732">Signal</keyword>
<dbReference type="AlphaFoldDB" id="A0A3L9YEZ7"/>
<evidence type="ECO:0000256" key="2">
    <source>
        <dbReference type="SAM" id="SignalP"/>
    </source>
</evidence>
<dbReference type="InterPro" id="IPR010642">
    <property type="entry name" value="Invasion_prot_B"/>
</dbReference>
<evidence type="ECO:0000313" key="4">
    <source>
        <dbReference type="Proteomes" id="UP000281343"/>
    </source>
</evidence>
<gene>
    <name evidence="3" type="ORF">D9R08_14510</name>
</gene>
<dbReference type="Gene3D" id="2.60.40.1880">
    <property type="entry name" value="Invasion associated locus B (IalB) protein"/>
    <property type="match status" value="1"/>
</dbReference>
<dbReference type="InterPro" id="IPR038696">
    <property type="entry name" value="IalB_sf"/>
</dbReference>
<feature type="region of interest" description="Disordered" evidence="1">
    <location>
        <begin position="24"/>
        <end position="60"/>
    </location>
</feature>
<comment type="caution">
    <text evidence="3">The sequence shown here is derived from an EMBL/GenBank/DDBJ whole genome shotgun (WGS) entry which is preliminary data.</text>
</comment>
<reference evidence="3 4" key="1">
    <citation type="submission" date="2018-10" db="EMBL/GenBank/DDBJ databases">
        <authorList>
            <person name="Jung H.S."/>
            <person name="Jeon C.O."/>
        </authorList>
    </citation>
    <scope>NUCLEOTIDE SEQUENCE [LARGE SCALE GENOMIC DNA]</scope>
    <source>
        <strain evidence="3 4">MA-7-27</strain>
    </source>
</reference>
<accession>A0A3L9YEZ7</accession>
<dbReference type="Pfam" id="PF06776">
    <property type="entry name" value="IalB"/>
    <property type="match status" value="1"/>
</dbReference>
<protein>
    <submittedName>
        <fullName evidence="3">Invasion associated locus B family protein</fullName>
    </submittedName>
</protein>
<proteinExistence type="predicted"/>
<dbReference type="Proteomes" id="UP000281343">
    <property type="component" value="Unassembled WGS sequence"/>
</dbReference>
<feature type="chain" id="PRO_5018200998" evidence="2">
    <location>
        <begin position="23"/>
        <end position="223"/>
    </location>
</feature>
<keyword evidence="4" id="KW-1185">Reference proteome</keyword>